<proteinExistence type="predicted"/>
<name>A0A409VKL6_9AGAR</name>
<dbReference type="STRING" id="231916.A0A409VKL6"/>
<organism evidence="3 4">
    <name type="scientific">Gymnopilus dilepis</name>
    <dbReference type="NCBI Taxonomy" id="231916"/>
    <lineage>
        <taxon>Eukaryota</taxon>
        <taxon>Fungi</taxon>
        <taxon>Dikarya</taxon>
        <taxon>Basidiomycota</taxon>
        <taxon>Agaricomycotina</taxon>
        <taxon>Agaricomycetes</taxon>
        <taxon>Agaricomycetidae</taxon>
        <taxon>Agaricales</taxon>
        <taxon>Agaricineae</taxon>
        <taxon>Hymenogastraceae</taxon>
        <taxon>Gymnopilus</taxon>
    </lineage>
</organism>
<sequence>MPRPAPASPFSSSAMFSGRSLLITGGTFTQAIAEPSTRCFEPLAQQVATRARHDSGELSDPAKCHPETRVAILADPEEWAEGITFNYPVQWVCGSAGVGKTAIMRTIAEILERRKLLLGDFFFWRTGERCNTAQFFVSTLAYQISLTMPMTRPYIESAVREDPHIFTRTLEAQCRALIIGPITSVITSTAVAVDHPRILLIDGLDECLDDRKQNPDEQKQIEILRTLHWILTQLPIPCGLLIASRPEHHIQTAFDMQLNEISSSIMLNDEYDADLDIRIFYLSKFREIRQHHPMRSYLPSTEWPSLQHIDELTCRACGQFIYASTVVKFVSTSKRIPSSQLNIILDGDTCSDSKPFEALDRLYSLVFMAIHSEDLPSTLRVLGVLLLGRSKGTRSHRISPYYFPPAFWDCFLGLPYGEVERLMLGLESILSVRGSDGQFFRFYHASLQDFLFDSSRSGRFFIDKDVIYEDLARRSIVHLYSSNDETEAYIVSGMQFWFRNARPSTALRSAIEMAETPAKLTHLKLRFPVFLAAIKGSNLPESERLYDAKYAAYRSRLLSTISLLYLKDWQLAFLTLIVIGGAASAVGMTREIVDVACPLISQALATDQGTQGFGLYEDLTLQDFLLKDVEAVFDYNLFIETVDSILVKVPDVGNVYASAACLLVQSLSHLPR</sequence>
<keyword evidence="4" id="KW-1185">Reference proteome</keyword>
<evidence type="ECO:0000313" key="4">
    <source>
        <dbReference type="Proteomes" id="UP000284706"/>
    </source>
</evidence>
<evidence type="ECO:0000313" key="3">
    <source>
        <dbReference type="EMBL" id="PPQ66805.1"/>
    </source>
</evidence>
<evidence type="ECO:0000259" key="2">
    <source>
        <dbReference type="Pfam" id="PF24883"/>
    </source>
</evidence>
<dbReference type="Proteomes" id="UP000284706">
    <property type="component" value="Unassembled WGS sequence"/>
</dbReference>
<dbReference type="InParanoid" id="A0A409VKL6"/>
<dbReference type="AlphaFoldDB" id="A0A409VKL6"/>
<reference evidence="3 4" key="1">
    <citation type="journal article" date="2018" name="Evol. Lett.">
        <title>Horizontal gene cluster transfer increased hallucinogenic mushroom diversity.</title>
        <authorList>
            <person name="Reynolds H.T."/>
            <person name="Vijayakumar V."/>
            <person name="Gluck-Thaler E."/>
            <person name="Korotkin H.B."/>
            <person name="Matheny P.B."/>
            <person name="Slot J.C."/>
        </authorList>
    </citation>
    <scope>NUCLEOTIDE SEQUENCE [LARGE SCALE GENOMIC DNA]</scope>
    <source>
        <strain evidence="3 4">SRW20</strain>
    </source>
</reference>
<dbReference type="PANTHER" id="PTHR10039:SF16">
    <property type="entry name" value="GPI INOSITOL-DEACYLASE"/>
    <property type="match status" value="1"/>
</dbReference>
<dbReference type="OrthoDB" id="2899790at2759"/>
<dbReference type="InterPro" id="IPR056884">
    <property type="entry name" value="NPHP3-like_N"/>
</dbReference>
<comment type="caution">
    <text evidence="3">The sequence shown here is derived from an EMBL/GenBank/DDBJ whole genome shotgun (WGS) entry which is preliminary data.</text>
</comment>
<dbReference type="SUPFAM" id="SSF52540">
    <property type="entry name" value="P-loop containing nucleoside triphosphate hydrolases"/>
    <property type="match status" value="1"/>
</dbReference>
<feature type="domain" description="Nephrocystin 3-like N-terminal" evidence="2">
    <location>
        <begin position="86"/>
        <end position="245"/>
    </location>
</feature>
<dbReference type="Gene3D" id="3.40.50.300">
    <property type="entry name" value="P-loop containing nucleotide triphosphate hydrolases"/>
    <property type="match status" value="1"/>
</dbReference>
<keyword evidence="1" id="KW-0677">Repeat</keyword>
<dbReference type="InterPro" id="IPR027417">
    <property type="entry name" value="P-loop_NTPase"/>
</dbReference>
<dbReference type="EMBL" id="NHYE01005621">
    <property type="protein sequence ID" value="PPQ66805.1"/>
    <property type="molecule type" value="Genomic_DNA"/>
</dbReference>
<gene>
    <name evidence="3" type="ORF">CVT26_009652</name>
</gene>
<dbReference type="Pfam" id="PF24883">
    <property type="entry name" value="NPHP3_N"/>
    <property type="match status" value="1"/>
</dbReference>
<evidence type="ECO:0000256" key="1">
    <source>
        <dbReference type="ARBA" id="ARBA00022737"/>
    </source>
</evidence>
<protein>
    <recommendedName>
        <fullName evidence="2">Nephrocystin 3-like N-terminal domain-containing protein</fullName>
    </recommendedName>
</protein>
<accession>A0A409VKL6</accession>
<dbReference type="PANTHER" id="PTHR10039">
    <property type="entry name" value="AMELOGENIN"/>
    <property type="match status" value="1"/>
</dbReference>